<comment type="caution">
    <text evidence="1">The sequence shown here is derived from an EMBL/GenBank/DDBJ whole genome shotgun (WGS) entry which is preliminary data.</text>
</comment>
<gene>
    <name evidence="1" type="ORF">ILYODFUR_014087</name>
</gene>
<protein>
    <submittedName>
        <fullName evidence="1">Uncharacterized protein</fullName>
    </submittedName>
</protein>
<reference evidence="1 2" key="1">
    <citation type="submission" date="2021-06" db="EMBL/GenBank/DDBJ databases">
        <authorList>
            <person name="Palmer J.M."/>
        </authorList>
    </citation>
    <scope>NUCLEOTIDE SEQUENCE [LARGE SCALE GENOMIC DNA]</scope>
    <source>
        <strain evidence="2">if_2019</strain>
        <tissue evidence="1">Muscle</tissue>
    </source>
</reference>
<accession>A0ABV0T972</accession>
<keyword evidence="2" id="KW-1185">Reference proteome</keyword>
<evidence type="ECO:0000313" key="1">
    <source>
        <dbReference type="EMBL" id="MEQ2228971.1"/>
    </source>
</evidence>
<dbReference type="EMBL" id="JAHRIQ010024343">
    <property type="protein sequence ID" value="MEQ2228971.1"/>
    <property type="molecule type" value="Genomic_DNA"/>
</dbReference>
<name>A0ABV0T972_9TELE</name>
<sequence>MEEKVAQATERTAAECDCETKPIQEFGGDYKRWTTAGVSAATHRCTQDMELLNSLCQAALEPAAMYIYKSSKLRRKRVGLFLSGLKSSFQIKVNFAFHL</sequence>
<dbReference type="Proteomes" id="UP001482620">
    <property type="component" value="Unassembled WGS sequence"/>
</dbReference>
<organism evidence="1 2">
    <name type="scientific">Ilyodon furcidens</name>
    <name type="common">goldbreast splitfin</name>
    <dbReference type="NCBI Taxonomy" id="33524"/>
    <lineage>
        <taxon>Eukaryota</taxon>
        <taxon>Metazoa</taxon>
        <taxon>Chordata</taxon>
        <taxon>Craniata</taxon>
        <taxon>Vertebrata</taxon>
        <taxon>Euteleostomi</taxon>
        <taxon>Actinopterygii</taxon>
        <taxon>Neopterygii</taxon>
        <taxon>Teleostei</taxon>
        <taxon>Neoteleostei</taxon>
        <taxon>Acanthomorphata</taxon>
        <taxon>Ovalentaria</taxon>
        <taxon>Atherinomorphae</taxon>
        <taxon>Cyprinodontiformes</taxon>
        <taxon>Goodeidae</taxon>
        <taxon>Ilyodon</taxon>
    </lineage>
</organism>
<proteinExistence type="predicted"/>
<evidence type="ECO:0000313" key="2">
    <source>
        <dbReference type="Proteomes" id="UP001482620"/>
    </source>
</evidence>